<organism evidence="3 4">
    <name type="scientific">Thelohanellus kitauei</name>
    <name type="common">Myxosporean</name>
    <dbReference type="NCBI Taxonomy" id="669202"/>
    <lineage>
        <taxon>Eukaryota</taxon>
        <taxon>Metazoa</taxon>
        <taxon>Cnidaria</taxon>
        <taxon>Myxozoa</taxon>
        <taxon>Myxosporea</taxon>
        <taxon>Bivalvulida</taxon>
        <taxon>Platysporina</taxon>
        <taxon>Myxobolidae</taxon>
        <taxon>Thelohanellus</taxon>
    </lineage>
</organism>
<dbReference type="Gene3D" id="3.90.245.10">
    <property type="entry name" value="Ribonucleoside hydrolase-like"/>
    <property type="match status" value="1"/>
</dbReference>
<dbReference type="SUPFAM" id="SSF53590">
    <property type="entry name" value="Nucleoside hydrolase"/>
    <property type="match status" value="1"/>
</dbReference>
<dbReference type="EMBL" id="JWZT01004526">
    <property type="protein sequence ID" value="KII63911.1"/>
    <property type="molecule type" value="Genomic_DNA"/>
</dbReference>
<dbReference type="PANTHER" id="PTHR46190:SF1">
    <property type="entry name" value="SI:CH211-201H21.5"/>
    <property type="match status" value="1"/>
</dbReference>
<comment type="caution">
    <text evidence="3">The sequence shown here is derived from an EMBL/GenBank/DDBJ whole genome shotgun (WGS) entry which is preliminary data.</text>
</comment>
<protein>
    <submittedName>
        <fullName evidence="3">Uridine nucleosidase 1</fullName>
    </submittedName>
</protein>
<dbReference type="AlphaFoldDB" id="A0A0C2MQI4"/>
<gene>
    <name evidence="3" type="ORF">RF11_03488</name>
</gene>
<accession>A0A0C2MQI4</accession>
<dbReference type="InterPro" id="IPR001910">
    <property type="entry name" value="Inosine/uridine_hydrolase_dom"/>
</dbReference>
<evidence type="ECO:0000313" key="4">
    <source>
        <dbReference type="Proteomes" id="UP000031668"/>
    </source>
</evidence>
<feature type="domain" description="Inosine/uridine-preferring nucleoside hydrolase" evidence="2">
    <location>
        <begin position="4"/>
        <end position="153"/>
    </location>
</feature>
<dbReference type="InterPro" id="IPR052775">
    <property type="entry name" value="IUN_hydrolase"/>
</dbReference>
<evidence type="ECO:0000313" key="3">
    <source>
        <dbReference type="EMBL" id="KII63911.1"/>
    </source>
</evidence>
<dbReference type="OMA" id="LASIMIM"/>
<comment type="similarity">
    <text evidence="1">Belongs to the IUNH family.</text>
</comment>
<keyword evidence="4" id="KW-1185">Reference proteome</keyword>
<dbReference type="PANTHER" id="PTHR46190">
    <property type="entry name" value="SI:CH211-201H21.5-RELATED"/>
    <property type="match status" value="1"/>
</dbReference>
<evidence type="ECO:0000256" key="1">
    <source>
        <dbReference type="ARBA" id="ARBA00009176"/>
    </source>
</evidence>
<dbReference type="OrthoDB" id="432381at2759"/>
<dbReference type="Pfam" id="PF01156">
    <property type="entry name" value="IU_nuc_hydro"/>
    <property type="match status" value="1"/>
</dbReference>
<evidence type="ECO:0000259" key="2">
    <source>
        <dbReference type="Pfam" id="PF01156"/>
    </source>
</evidence>
<dbReference type="Proteomes" id="UP000031668">
    <property type="component" value="Unassembled WGS sequence"/>
</dbReference>
<reference evidence="3 4" key="1">
    <citation type="journal article" date="2014" name="Genome Biol. Evol.">
        <title>The genome of the myxosporean Thelohanellus kitauei shows adaptations to nutrient acquisition within its fish host.</title>
        <authorList>
            <person name="Yang Y."/>
            <person name="Xiong J."/>
            <person name="Zhou Z."/>
            <person name="Huo F."/>
            <person name="Miao W."/>
            <person name="Ran C."/>
            <person name="Liu Y."/>
            <person name="Zhang J."/>
            <person name="Feng J."/>
            <person name="Wang M."/>
            <person name="Wang M."/>
            <person name="Wang L."/>
            <person name="Yao B."/>
        </authorList>
    </citation>
    <scope>NUCLEOTIDE SEQUENCE [LARGE SCALE GENOMIC DNA]</scope>
    <source>
        <strain evidence="3">Wuqing</strain>
    </source>
</reference>
<sequence>MMKVIVDTDVGIDDAMSLAYLPACKNVDIVAITLIAGNEQIDVIAPSIEKIATYLGEKSTPLYIGGRYNLGGKWIQTNGYFGQNGLGGIQLPPQEMKVSKKRSSVEALLHYSRKYPKQIHALFIGPLTNFCLAFLADNEFPSRLASIMIMGTDRSDNTIQNVTKPRGIQHVVRSMGLRHIEGVCFLFRYPYHDCRMDHVLDIASAILDG</sequence>
<dbReference type="GO" id="GO:0016799">
    <property type="term" value="F:hydrolase activity, hydrolyzing N-glycosyl compounds"/>
    <property type="evidence" value="ECO:0007669"/>
    <property type="project" value="InterPro"/>
</dbReference>
<dbReference type="InterPro" id="IPR036452">
    <property type="entry name" value="Ribo_hydro-like"/>
</dbReference>
<name>A0A0C2MQI4_THEKT</name>
<proteinExistence type="inferred from homology"/>